<dbReference type="GO" id="GO:0000166">
    <property type="term" value="F:nucleotide binding"/>
    <property type="evidence" value="ECO:0007669"/>
    <property type="project" value="InterPro"/>
</dbReference>
<dbReference type="GO" id="GO:0031564">
    <property type="term" value="P:transcription antitermination"/>
    <property type="evidence" value="ECO:0007669"/>
    <property type="project" value="UniProtKB-KW"/>
</dbReference>
<dbReference type="InterPro" id="IPR036555">
    <property type="entry name" value="NusA_N_sf"/>
</dbReference>
<dbReference type="SUPFAM" id="SSF69705">
    <property type="entry name" value="Transcription factor NusA, N-terminal domain"/>
    <property type="match status" value="1"/>
</dbReference>
<dbReference type="FunFam" id="3.30.300.20:FF:000005">
    <property type="entry name" value="Transcription termination/antitermination protein NusA"/>
    <property type="match status" value="1"/>
</dbReference>
<dbReference type="GO" id="GO:0003723">
    <property type="term" value="F:RNA binding"/>
    <property type="evidence" value="ECO:0007669"/>
    <property type="project" value="UniProtKB-KW"/>
</dbReference>
<dbReference type="SUPFAM" id="SSF47794">
    <property type="entry name" value="Rad51 N-terminal domain-like"/>
    <property type="match status" value="1"/>
</dbReference>
<dbReference type="InterPro" id="IPR013735">
    <property type="entry name" value="TF_NusA_N"/>
</dbReference>
<name>A0A0F9VNN5_9ZZZZ</name>
<dbReference type="PROSITE" id="PS50126">
    <property type="entry name" value="S1"/>
    <property type="match status" value="1"/>
</dbReference>
<dbReference type="Pfam" id="PF26594">
    <property type="entry name" value="KH_NusA_2nd"/>
    <property type="match status" value="1"/>
</dbReference>
<evidence type="ECO:0000259" key="7">
    <source>
        <dbReference type="PROSITE" id="PS50126"/>
    </source>
</evidence>
<dbReference type="InterPro" id="IPR010214">
    <property type="entry name" value="Tscrpt_termin_fac_NusA_C_rpt"/>
</dbReference>
<dbReference type="GO" id="GO:0003700">
    <property type="term" value="F:DNA-binding transcription factor activity"/>
    <property type="evidence" value="ECO:0007669"/>
    <property type="project" value="InterPro"/>
</dbReference>
<dbReference type="InterPro" id="IPR015946">
    <property type="entry name" value="KH_dom-like_a/b"/>
</dbReference>
<sequence length="538" mass="60043">MAITSANQLELLQTAEAVAREKMIDPNLVVEAMEESLARAAKSRYGAEMDIRVAIDRKTGRATFTRVRTVVADDELENYQAEFTVDQAKQYMANPEIGQEFSEEVPPVEMGRIAAQSAKQVILQKVREAERDRQYEEFKDRAGTIINGLVKREEYGNVIVDVGAGEAILRRNEKIGRESYRPNDRIRVYIKDVRREQRGPQIFLSRTAPEFMAELFKMEVPEIYDGIIEIKAVARDPGSRAKIAVISYDSSIDPVGACVGMRGSRVQAVVNELQGEKIDIIPWNEDQPTFLVNALQPAEVSKVVLDEEAGKIEVVVPEEQLSLAIGRRGQNVRLASQLTGLDIDIMTEEQESARRQAEFELRTKLFMDNLDLDEFFAQLLVSEGFTNLEEVAYVEVDELLVIDGVDADTASELQARARDVLEAQNKAALDAARALGVDDTLIEFEGLTPQMIEALAKDDVKTLEDFATCADWELAGGWTTVNGERTKDDGTLEPFDMSLEEAQKLIMTARVLLGWVDPTELEADNADEDDLTDDEAEA</sequence>
<dbReference type="EMBL" id="LAZR01000315">
    <property type="protein sequence ID" value="KKN75091.1"/>
    <property type="molecule type" value="Genomic_DNA"/>
</dbReference>
<dbReference type="Pfam" id="PF08529">
    <property type="entry name" value="NusA_N"/>
    <property type="match status" value="1"/>
</dbReference>
<dbReference type="AlphaFoldDB" id="A0A0F9VNN5"/>
<keyword evidence="3" id="KW-0889">Transcription antitermination</keyword>
<organism evidence="8">
    <name type="scientific">marine sediment metagenome</name>
    <dbReference type="NCBI Taxonomy" id="412755"/>
    <lineage>
        <taxon>unclassified sequences</taxon>
        <taxon>metagenomes</taxon>
        <taxon>ecological metagenomes</taxon>
    </lineage>
</organism>
<keyword evidence="6" id="KW-0804">Transcription</keyword>
<dbReference type="GO" id="GO:0006353">
    <property type="term" value="P:DNA-templated transcription termination"/>
    <property type="evidence" value="ECO:0007669"/>
    <property type="project" value="UniProtKB-KW"/>
</dbReference>
<dbReference type="Gene3D" id="1.10.150.20">
    <property type="entry name" value="5' to 3' exonuclease, C-terminal subdomain"/>
    <property type="match status" value="2"/>
</dbReference>
<dbReference type="SMART" id="SM00316">
    <property type="entry name" value="S1"/>
    <property type="match status" value="1"/>
</dbReference>
<keyword evidence="2" id="KW-0963">Cytoplasm</keyword>
<keyword evidence="1" id="KW-0806">Transcription termination</keyword>
<dbReference type="HAMAP" id="MF_00945_B">
    <property type="entry name" value="NusA_B"/>
    <property type="match status" value="1"/>
</dbReference>
<proteinExistence type="inferred from homology"/>
<evidence type="ECO:0000313" key="8">
    <source>
        <dbReference type="EMBL" id="KKN75091.1"/>
    </source>
</evidence>
<dbReference type="PANTHER" id="PTHR22648:SF0">
    <property type="entry name" value="TRANSCRIPTION TERMINATION_ANTITERMINATION PROTEIN NUSA"/>
    <property type="match status" value="1"/>
</dbReference>
<dbReference type="InterPro" id="IPR058582">
    <property type="entry name" value="KH_NusA_2nd"/>
</dbReference>
<dbReference type="InterPro" id="IPR010213">
    <property type="entry name" value="TF_NusA"/>
</dbReference>
<keyword evidence="4" id="KW-0694">RNA-binding</keyword>
<dbReference type="InterPro" id="IPR030842">
    <property type="entry name" value="TF_NusA_bacterial"/>
</dbReference>
<dbReference type="SMART" id="SM00322">
    <property type="entry name" value="KH"/>
    <property type="match status" value="2"/>
</dbReference>
<dbReference type="FunFam" id="2.40.50.140:FF:000058">
    <property type="entry name" value="Transcription termination/antitermination protein NusA"/>
    <property type="match status" value="1"/>
</dbReference>
<dbReference type="SUPFAM" id="SSF54814">
    <property type="entry name" value="Prokaryotic type KH domain (KH-domain type II)"/>
    <property type="match status" value="2"/>
</dbReference>
<reference evidence="8" key="1">
    <citation type="journal article" date="2015" name="Nature">
        <title>Complex archaea that bridge the gap between prokaryotes and eukaryotes.</title>
        <authorList>
            <person name="Spang A."/>
            <person name="Saw J.H."/>
            <person name="Jorgensen S.L."/>
            <person name="Zaremba-Niedzwiedzka K."/>
            <person name="Martijn J."/>
            <person name="Lind A.E."/>
            <person name="van Eijk R."/>
            <person name="Schleper C."/>
            <person name="Guy L."/>
            <person name="Ettema T.J."/>
        </authorList>
    </citation>
    <scope>NUCLEOTIDE SEQUENCE</scope>
</reference>
<dbReference type="InterPro" id="IPR025249">
    <property type="entry name" value="TF_NusA_KH_1st"/>
</dbReference>
<dbReference type="Gene3D" id="2.40.50.140">
    <property type="entry name" value="Nucleic acid-binding proteins"/>
    <property type="match status" value="1"/>
</dbReference>
<dbReference type="Gene3D" id="3.30.1480.10">
    <property type="entry name" value="NusA, N-terminal domain"/>
    <property type="match status" value="1"/>
</dbReference>
<dbReference type="InterPro" id="IPR003029">
    <property type="entry name" value="S1_domain"/>
</dbReference>
<feature type="domain" description="S1 motif" evidence="7">
    <location>
        <begin position="143"/>
        <end position="207"/>
    </location>
</feature>
<dbReference type="CDD" id="cd04455">
    <property type="entry name" value="S1_NusA"/>
    <property type="match status" value="1"/>
</dbReference>
<accession>A0A0F9VNN5</accession>
<dbReference type="NCBIfam" id="TIGR01954">
    <property type="entry name" value="nusA_Cterm_rpt"/>
    <property type="match status" value="1"/>
</dbReference>
<dbReference type="InterPro" id="IPR010995">
    <property type="entry name" value="DNA_repair_Rad51/TF_NusA_a-hlx"/>
</dbReference>
<dbReference type="InterPro" id="IPR009019">
    <property type="entry name" value="KH_sf_prok-type"/>
</dbReference>
<dbReference type="CDD" id="cd02134">
    <property type="entry name" value="KH-II_NusA_rpt1"/>
    <property type="match status" value="1"/>
</dbReference>
<comment type="caution">
    <text evidence="8">The sequence shown here is derived from an EMBL/GenBank/DDBJ whole genome shotgun (WGS) entry which is preliminary data.</text>
</comment>
<dbReference type="PANTHER" id="PTHR22648">
    <property type="entry name" value="TRANSCRIPTION TERMINATION FACTOR NUSA"/>
    <property type="match status" value="1"/>
</dbReference>
<dbReference type="Pfam" id="PF13184">
    <property type="entry name" value="KH_NusA_1st"/>
    <property type="match status" value="1"/>
</dbReference>
<evidence type="ECO:0000256" key="4">
    <source>
        <dbReference type="ARBA" id="ARBA00022884"/>
    </source>
</evidence>
<dbReference type="SUPFAM" id="SSF50249">
    <property type="entry name" value="Nucleic acid-binding proteins"/>
    <property type="match status" value="1"/>
</dbReference>
<evidence type="ECO:0000256" key="1">
    <source>
        <dbReference type="ARBA" id="ARBA00022472"/>
    </source>
</evidence>
<dbReference type="PROSITE" id="PS50084">
    <property type="entry name" value="KH_TYPE_1"/>
    <property type="match status" value="1"/>
</dbReference>
<keyword evidence="5" id="KW-0805">Transcription regulation</keyword>
<dbReference type="Gene3D" id="3.30.300.20">
    <property type="match status" value="2"/>
</dbReference>
<evidence type="ECO:0000256" key="2">
    <source>
        <dbReference type="ARBA" id="ARBA00022490"/>
    </source>
</evidence>
<gene>
    <name evidence="8" type="ORF">LCGC14_0383690</name>
</gene>
<dbReference type="InterPro" id="IPR012340">
    <property type="entry name" value="NA-bd_OB-fold"/>
</dbReference>
<dbReference type="FunFam" id="3.30.300.20:FF:000002">
    <property type="entry name" value="Transcription termination/antitermination protein NusA"/>
    <property type="match status" value="1"/>
</dbReference>
<dbReference type="CDD" id="cd22529">
    <property type="entry name" value="KH-II_NusA_rpt2"/>
    <property type="match status" value="1"/>
</dbReference>
<evidence type="ECO:0000256" key="3">
    <source>
        <dbReference type="ARBA" id="ARBA00022814"/>
    </source>
</evidence>
<protein>
    <recommendedName>
        <fullName evidence="7">S1 motif domain-containing protein</fullName>
    </recommendedName>
</protein>
<dbReference type="InterPro" id="IPR004087">
    <property type="entry name" value="KH_dom"/>
</dbReference>
<dbReference type="GO" id="GO:0005829">
    <property type="term" value="C:cytosol"/>
    <property type="evidence" value="ECO:0007669"/>
    <property type="project" value="TreeGrafter"/>
</dbReference>
<evidence type="ECO:0000256" key="5">
    <source>
        <dbReference type="ARBA" id="ARBA00023015"/>
    </source>
</evidence>
<dbReference type="NCBIfam" id="TIGR01953">
    <property type="entry name" value="NusA"/>
    <property type="match status" value="1"/>
</dbReference>
<evidence type="ECO:0000256" key="6">
    <source>
        <dbReference type="ARBA" id="ARBA00023163"/>
    </source>
</evidence>